<evidence type="ECO:0000256" key="1">
    <source>
        <dbReference type="ARBA" id="ARBA00004498"/>
    </source>
</evidence>
<keyword evidence="6" id="KW-0325">Glycoprotein</keyword>
<dbReference type="GO" id="GO:0005581">
    <property type="term" value="C:collagen trimer"/>
    <property type="evidence" value="ECO:0007669"/>
    <property type="project" value="UniProtKB-KW"/>
</dbReference>
<dbReference type="InterPro" id="IPR008983">
    <property type="entry name" value="Tumour_necrosis_fac-like_dom"/>
</dbReference>
<sequence length="492" mass="51739">MRIISCQSTLVAIVVVTLTVVCCVEAKTTPKPKYQYTKKPVPQITVHNPVTTGMPKTHKVVPSAKPVEPRPLPTTEKTTHPSHVFPKYYTDITEAPGVGPENYTLDYNECYFNFCECCPPERGPRGPKGDRGLAGIRLSNKENAFDLIVCFQYFLNVPIAAHEGPPGDRGLTGAAGLPGSPGVNGPIGLKGDKGDLGSKGEKGDVGLQGVKGGIGEKGEPGLNGTAGEKGEPGKEGPAGPPGMAIALGPKGDKGDKGECGLFGERGMKGEPGDPGPPGIPGVMGIPGIHGKHGSSGPGGVRGDQGPPGPQGEPGVRGLQGPQGIRGMPGPKGDRGNPGKRGDRGFRGVKGAKGSGVPQTRSAFSVGISPRKSFPPSGVPIRFDKVFYNEENHFNITSNSFTCVHPGVYVFSFHITVRNQPLRATLVVNGSRRVRTRDSLYGQDIDQASTLVVLRLAAGDQVWMETFRDWNGAYASNEDDSIFSGFLLYSDNV</sequence>
<dbReference type="SUPFAM" id="SSF49842">
    <property type="entry name" value="TNF-like"/>
    <property type="match status" value="1"/>
</dbReference>
<keyword evidence="11" id="KW-1185">Reference proteome</keyword>
<dbReference type="PRINTS" id="PR00007">
    <property type="entry name" value="COMPLEMNTC1Q"/>
</dbReference>
<comment type="subcellular location">
    <subcellularLocation>
        <location evidence="1">Secreted</location>
        <location evidence="1">Extracellular space</location>
        <location evidence="1">Extracellular matrix</location>
    </subcellularLocation>
</comment>
<keyword evidence="4 8" id="KW-0732">Signal</keyword>
<evidence type="ECO:0000256" key="8">
    <source>
        <dbReference type="SAM" id="SignalP"/>
    </source>
</evidence>
<keyword evidence="5" id="KW-0176">Collagen</keyword>
<dbReference type="Proteomes" id="UP000298787">
    <property type="component" value="Chromosome 13"/>
</dbReference>
<dbReference type="EMBL" id="CM014090">
    <property type="protein sequence ID" value="TKS80954.1"/>
    <property type="molecule type" value="Genomic_DNA"/>
</dbReference>
<evidence type="ECO:0000313" key="10">
    <source>
        <dbReference type="EMBL" id="TKS80954.1"/>
    </source>
</evidence>
<feature type="region of interest" description="Disordered" evidence="7">
    <location>
        <begin position="47"/>
        <end position="80"/>
    </location>
</feature>
<keyword evidence="2" id="KW-0964">Secreted</keyword>
<organism evidence="10 11">
    <name type="scientific">Collichthys lucidus</name>
    <name type="common">Big head croaker</name>
    <name type="synonym">Sciaena lucida</name>
    <dbReference type="NCBI Taxonomy" id="240159"/>
    <lineage>
        <taxon>Eukaryota</taxon>
        <taxon>Metazoa</taxon>
        <taxon>Chordata</taxon>
        <taxon>Craniata</taxon>
        <taxon>Vertebrata</taxon>
        <taxon>Euteleostomi</taxon>
        <taxon>Actinopterygii</taxon>
        <taxon>Neopterygii</taxon>
        <taxon>Teleostei</taxon>
        <taxon>Neoteleostei</taxon>
        <taxon>Acanthomorphata</taxon>
        <taxon>Eupercaria</taxon>
        <taxon>Sciaenidae</taxon>
        <taxon>Collichthys</taxon>
    </lineage>
</organism>
<evidence type="ECO:0000256" key="7">
    <source>
        <dbReference type="SAM" id="MobiDB-lite"/>
    </source>
</evidence>
<evidence type="ECO:0000259" key="9">
    <source>
        <dbReference type="PROSITE" id="PS50871"/>
    </source>
</evidence>
<feature type="chain" id="PRO_5020728045" evidence="8">
    <location>
        <begin position="27"/>
        <end position="492"/>
    </location>
</feature>
<evidence type="ECO:0000313" key="11">
    <source>
        <dbReference type="Proteomes" id="UP000298787"/>
    </source>
</evidence>
<proteinExistence type="predicted"/>
<evidence type="ECO:0000256" key="2">
    <source>
        <dbReference type="ARBA" id="ARBA00022525"/>
    </source>
</evidence>
<evidence type="ECO:0000256" key="4">
    <source>
        <dbReference type="ARBA" id="ARBA00022729"/>
    </source>
</evidence>
<dbReference type="InterPro" id="IPR008160">
    <property type="entry name" value="Collagen"/>
</dbReference>
<protein>
    <submittedName>
        <fullName evidence="10">Otolin-1-A zOtolin1</fullName>
    </submittedName>
</protein>
<gene>
    <name evidence="10" type="ORF">D9C73_015058</name>
</gene>
<feature type="signal peptide" evidence="8">
    <location>
        <begin position="1"/>
        <end position="26"/>
    </location>
</feature>
<dbReference type="PROSITE" id="PS50871">
    <property type="entry name" value="C1Q"/>
    <property type="match status" value="1"/>
</dbReference>
<dbReference type="STRING" id="240159.A0A4U5UZV7"/>
<dbReference type="Pfam" id="PF01391">
    <property type="entry name" value="Collagen"/>
    <property type="match status" value="3"/>
</dbReference>
<dbReference type="InterPro" id="IPR001073">
    <property type="entry name" value="C1q_dom"/>
</dbReference>
<dbReference type="PANTHER" id="PTHR15427:SF51">
    <property type="entry name" value="OTOLIN 1"/>
    <property type="match status" value="1"/>
</dbReference>
<dbReference type="FunFam" id="2.60.120.40:FF:000001">
    <property type="entry name" value="Complement C1q B chain"/>
    <property type="match status" value="1"/>
</dbReference>
<name>A0A4U5UZV7_COLLU</name>
<reference evidence="10 11" key="1">
    <citation type="submission" date="2019-01" db="EMBL/GenBank/DDBJ databases">
        <title>Genome Assembly of Collichthys lucidus.</title>
        <authorList>
            <person name="Cai M."/>
            <person name="Xiao S."/>
        </authorList>
    </citation>
    <scope>NUCLEOTIDE SEQUENCE [LARGE SCALE GENOMIC DNA]</scope>
    <source>
        <strain evidence="10">JT15FE1705JMU</strain>
        <tissue evidence="10">Muscle</tissue>
    </source>
</reference>
<feature type="compositionally biased region" description="Basic and acidic residues" evidence="7">
    <location>
        <begin position="190"/>
        <end position="204"/>
    </location>
</feature>
<evidence type="ECO:0000256" key="6">
    <source>
        <dbReference type="ARBA" id="ARBA00023180"/>
    </source>
</evidence>
<dbReference type="Gene3D" id="2.60.120.40">
    <property type="match status" value="1"/>
</dbReference>
<keyword evidence="3" id="KW-0272">Extracellular matrix</keyword>
<dbReference type="SMART" id="SM00110">
    <property type="entry name" value="C1Q"/>
    <property type="match status" value="1"/>
</dbReference>
<feature type="domain" description="C1q" evidence="9">
    <location>
        <begin position="356"/>
        <end position="492"/>
    </location>
</feature>
<dbReference type="PANTHER" id="PTHR15427">
    <property type="entry name" value="EMILIN ELASTIN MICROFIBRIL INTERFACE-LOCATED PROTEIN ELASTIN MICROFIBRIL INTERFACER"/>
    <property type="match status" value="1"/>
</dbReference>
<feature type="compositionally biased region" description="Basic and acidic residues" evidence="7">
    <location>
        <begin position="331"/>
        <end position="345"/>
    </location>
</feature>
<dbReference type="Pfam" id="PF00386">
    <property type="entry name" value="C1q"/>
    <property type="match status" value="1"/>
</dbReference>
<dbReference type="InterPro" id="IPR050392">
    <property type="entry name" value="Collagen/C1q_domain"/>
</dbReference>
<feature type="compositionally biased region" description="Gly residues" evidence="7">
    <location>
        <begin position="293"/>
        <end position="302"/>
    </location>
</feature>
<dbReference type="AlphaFoldDB" id="A0A4U5UZV7"/>
<evidence type="ECO:0000256" key="5">
    <source>
        <dbReference type="ARBA" id="ARBA00023119"/>
    </source>
</evidence>
<evidence type="ECO:0000256" key="3">
    <source>
        <dbReference type="ARBA" id="ARBA00022530"/>
    </source>
</evidence>
<accession>A0A4U5UZV7</accession>
<feature type="region of interest" description="Disordered" evidence="7">
    <location>
        <begin position="170"/>
        <end position="368"/>
    </location>
</feature>